<dbReference type="Pfam" id="PF04280">
    <property type="entry name" value="Tim44"/>
    <property type="match status" value="1"/>
</dbReference>
<evidence type="ECO:0000259" key="9">
    <source>
        <dbReference type="SMART" id="SM00978"/>
    </source>
</evidence>
<dbReference type="InterPro" id="IPR051975">
    <property type="entry name" value="mtLSU_mL45"/>
</dbReference>
<dbReference type="PANTHER" id="PTHR28554:SF1">
    <property type="entry name" value="LARGE RIBOSOMAL SUBUNIT PROTEIN ML45"/>
    <property type="match status" value="1"/>
</dbReference>
<comment type="caution">
    <text evidence="10">The sequence shown here is derived from an EMBL/GenBank/DDBJ whole genome shotgun (WGS) entry which is preliminary data.</text>
</comment>
<dbReference type="EMBL" id="JAACXV010023663">
    <property type="protein sequence ID" value="KAF7262893.1"/>
    <property type="molecule type" value="Genomic_DNA"/>
</dbReference>
<evidence type="ECO:0000256" key="5">
    <source>
        <dbReference type="ARBA" id="ARBA00023274"/>
    </source>
</evidence>
<keyword evidence="4" id="KW-0496">Mitochondrion</keyword>
<dbReference type="GO" id="GO:0005840">
    <property type="term" value="C:ribosome"/>
    <property type="evidence" value="ECO:0007669"/>
    <property type="project" value="UniProtKB-KW"/>
</dbReference>
<dbReference type="AlphaFoldDB" id="A0A834HKD8"/>
<evidence type="ECO:0000256" key="8">
    <source>
        <dbReference type="ARBA" id="ARBA00043031"/>
    </source>
</evidence>
<dbReference type="Gene3D" id="3.10.450.240">
    <property type="match status" value="1"/>
</dbReference>
<evidence type="ECO:0000313" key="10">
    <source>
        <dbReference type="EMBL" id="KAF7262893.1"/>
    </source>
</evidence>
<reference evidence="10" key="1">
    <citation type="submission" date="2020-08" db="EMBL/GenBank/DDBJ databases">
        <title>Genome sequencing and assembly of the red palm weevil Rhynchophorus ferrugineus.</title>
        <authorList>
            <person name="Dias G.B."/>
            <person name="Bergman C.M."/>
            <person name="Manee M."/>
        </authorList>
    </citation>
    <scope>NUCLEOTIDE SEQUENCE</scope>
    <source>
        <strain evidence="10">AA-2017</strain>
        <tissue evidence="10">Whole larva</tissue>
    </source>
</reference>
<evidence type="ECO:0000256" key="2">
    <source>
        <dbReference type="ARBA" id="ARBA00022946"/>
    </source>
</evidence>
<gene>
    <name evidence="10" type="ORF">GWI33_003933</name>
</gene>
<dbReference type="OrthoDB" id="19619at2759"/>
<name>A0A834HKD8_RHYFE</name>
<organism evidence="10 11">
    <name type="scientific">Rhynchophorus ferrugineus</name>
    <name type="common">Red palm weevil</name>
    <name type="synonym">Curculio ferrugineus</name>
    <dbReference type="NCBI Taxonomy" id="354439"/>
    <lineage>
        <taxon>Eukaryota</taxon>
        <taxon>Metazoa</taxon>
        <taxon>Ecdysozoa</taxon>
        <taxon>Arthropoda</taxon>
        <taxon>Hexapoda</taxon>
        <taxon>Insecta</taxon>
        <taxon>Pterygota</taxon>
        <taxon>Neoptera</taxon>
        <taxon>Endopterygota</taxon>
        <taxon>Coleoptera</taxon>
        <taxon>Polyphaga</taxon>
        <taxon>Cucujiformia</taxon>
        <taxon>Curculionidae</taxon>
        <taxon>Dryophthorinae</taxon>
        <taxon>Rhynchophorus</taxon>
    </lineage>
</organism>
<evidence type="ECO:0000313" key="11">
    <source>
        <dbReference type="Proteomes" id="UP000625711"/>
    </source>
</evidence>
<dbReference type="InterPro" id="IPR007379">
    <property type="entry name" value="Tim44-like_dom"/>
</dbReference>
<keyword evidence="11" id="KW-1185">Reference proteome</keyword>
<evidence type="ECO:0000256" key="4">
    <source>
        <dbReference type="ARBA" id="ARBA00023128"/>
    </source>
</evidence>
<accession>A0A834HKD8</accession>
<feature type="domain" description="Tim44-like" evidence="9">
    <location>
        <begin position="138"/>
        <end position="286"/>
    </location>
</feature>
<protein>
    <recommendedName>
        <fullName evidence="7">Large ribosomal subunit protein mL45</fullName>
    </recommendedName>
    <alternativeName>
        <fullName evidence="8">39S ribosomal protein L45, mitochondrial</fullName>
    </alternativeName>
</protein>
<comment type="similarity">
    <text evidence="6">Belongs to the mitochondrion-specific ribosomal protein mL45 family.</text>
</comment>
<dbReference type="SMART" id="SM00978">
    <property type="entry name" value="Tim44"/>
    <property type="match status" value="1"/>
</dbReference>
<evidence type="ECO:0000256" key="1">
    <source>
        <dbReference type="ARBA" id="ARBA00004173"/>
    </source>
</evidence>
<evidence type="ECO:0000256" key="6">
    <source>
        <dbReference type="ARBA" id="ARBA00038073"/>
    </source>
</evidence>
<evidence type="ECO:0000256" key="3">
    <source>
        <dbReference type="ARBA" id="ARBA00022980"/>
    </source>
</evidence>
<comment type="subcellular location">
    <subcellularLocation>
        <location evidence="1">Mitochondrion</location>
    </subcellularLocation>
</comment>
<keyword evidence="5" id="KW-0687">Ribonucleoprotein</keyword>
<proteinExistence type="inferred from homology"/>
<dbReference type="GO" id="GO:1990904">
    <property type="term" value="C:ribonucleoprotein complex"/>
    <property type="evidence" value="ECO:0007669"/>
    <property type="project" value="UniProtKB-KW"/>
</dbReference>
<dbReference type="Proteomes" id="UP000625711">
    <property type="component" value="Unassembled WGS sequence"/>
</dbReference>
<dbReference type="InterPro" id="IPR032710">
    <property type="entry name" value="NTF2-like_dom_sf"/>
</dbReference>
<sequence>MALRRIIINLNNPSLLQEKTTGLLASVSPSLNAQFVRHRRTKHWDPKWKMLRRFKIMRVNLPNYNEKTEEFSEEEIRSRMKEQGLLPVRPYNERQFFISSTGATFEPYVPPEGDGKVSVLSKEGTKQGFQFLEKKAKSMISIRKIRQFDEEFESATFCKEATEIYLKMHEMMAAQDKEGLIKYVTERAYPEVIYNIDNKTLRWKYIKDVELPRIVHARHTDIITKENIFAQVTVRFHTQQMLAIYDRFGRLMHGSEILAKDVLEYIVFEKHLSNEYGLWRIHEKIIPTWQPPKQPSLMTTKRPVERHIDPTVVPHDTEQPKITAET</sequence>
<evidence type="ECO:0000256" key="7">
    <source>
        <dbReference type="ARBA" id="ARBA00039448"/>
    </source>
</evidence>
<keyword evidence="3" id="KW-0689">Ribosomal protein</keyword>
<dbReference type="SUPFAM" id="SSF54427">
    <property type="entry name" value="NTF2-like"/>
    <property type="match status" value="1"/>
</dbReference>
<dbReference type="PANTHER" id="PTHR28554">
    <property type="entry name" value="39S RIBOSOMAL PROTEIN L45, MITOCHONDRIAL"/>
    <property type="match status" value="1"/>
</dbReference>
<keyword evidence="2" id="KW-0809">Transit peptide</keyword>
<dbReference type="FunFam" id="3.10.450.240:FF:000003">
    <property type="entry name" value="39S ribosomal protein L45, mitochondrial"/>
    <property type="match status" value="1"/>
</dbReference>
<dbReference type="GO" id="GO:0005739">
    <property type="term" value="C:mitochondrion"/>
    <property type="evidence" value="ECO:0007669"/>
    <property type="project" value="UniProtKB-SubCell"/>
</dbReference>